<evidence type="ECO:0000256" key="2">
    <source>
        <dbReference type="ARBA" id="ARBA00022670"/>
    </source>
</evidence>
<dbReference type="InterPro" id="IPR009003">
    <property type="entry name" value="Peptidase_S1_PA"/>
</dbReference>
<keyword evidence="4" id="KW-0732">Signal</keyword>
<proteinExistence type="inferred from homology"/>
<dbReference type="PANTHER" id="PTHR22939">
    <property type="entry name" value="SERINE PROTEASE FAMILY S1C HTRA-RELATED"/>
    <property type="match status" value="1"/>
</dbReference>
<dbReference type="SUPFAM" id="SSF50156">
    <property type="entry name" value="PDZ domain-like"/>
    <property type="match status" value="2"/>
</dbReference>
<feature type="domain" description="PDZ" evidence="5">
    <location>
        <begin position="270"/>
        <end position="349"/>
    </location>
</feature>
<dbReference type="EMBL" id="AP025591">
    <property type="protein sequence ID" value="BDG01784.1"/>
    <property type="molecule type" value="Genomic_DNA"/>
</dbReference>
<feature type="signal peptide" evidence="4">
    <location>
        <begin position="1"/>
        <end position="23"/>
    </location>
</feature>
<evidence type="ECO:0000259" key="5">
    <source>
        <dbReference type="PROSITE" id="PS50106"/>
    </source>
</evidence>
<evidence type="ECO:0000256" key="3">
    <source>
        <dbReference type="ARBA" id="ARBA00022801"/>
    </source>
</evidence>
<dbReference type="PRINTS" id="PR00834">
    <property type="entry name" value="PROTEASES2C"/>
</dbReference>
<keyword evidence="2" id="KW-0645">Protease</keyword>
<gene>
    <name evidence="6" type="ORF">AMOR_07800</name>
</gene>
<dbReference type="SMART" id="SM00228">
    <property type="entry name" value="PDZ"/>
    <property type="match status" value="2"/>
</dbReference>
<dbReference type="Gene3D" id="2.30.42.10">
    <property type="match status" value="2"/>
</dbReference>
<dbReference type="Proteomes" id="UP001162891">
    <property type="component" value="Chromosome"/>
</dbReference>
<evidence type="ECO:0000313" key="7">
    <source>
        <dbReference type="Proteomes" id="UP001162891"/>
    </source>
</evidence>
<dbReference type="PROSITE" id="PS50106">
    <property type="entry name" value="PDZ"/>
    <property type="match status" value="1"/>
</dbReference>
<evidence type="ECO:0000256" key="1">
    <source>
        <dbReference type="ARBA" id="ARBA00010541"/>
    </source>
</evidence>
<dbReference type="InterPro" id="IPR001940">
    <property type="entry name" value="Peptidase_S1C"/>
</dbReference>
<comment type="similarity">
    <text evidence="1">Belongs to the peptidase S1C family.</text>
</comment>
<dbReference type="Gene3D" id="2.40.10.10">
    <property type="entry name" value="Trypsin-like serine proteases"/>
    <property type="match status" value="2"/>
</dbReference>
<dbReference type="SUPFAM" id="SSF50494">
    <property type="entry name" value="Trypsin-like serine proteases"/>
    <property type="match status" value="1"/>
</dbReference>
<dbReference type="Pfam" id="PF13365">
    <property type="entry name" value="Trypsin_2"/>
    <property type="match status" value="1"/>
</dbReference>
<accession>A0ABM7WQQ5</accession>
<feature type="chain" id="PRO_5046493265" description="PDZ domain-containing protein" evidence="4">
    <location>
        <begin position="24"/>
        <end position="472"/>
    </location>
</feature>
<keyword evidence="7" id="KW-1185">Reference proteome</keyword>
<organism evidence="6 7">
    <name type="scientific">Anaeromyxobacter oryzae</name>
    <dbReference type="NCBI Taxonomy" id="2918170"/>
    <lineage>
        <taxon>Bacteria</taxon>
        <taxon>Pseudomonadati</taxon>
        <taxon>Myxococcota</taxon>
        <taxon>Myxococcia</taxon>
        <taxon>Myxococcales</taxon>
        <taxon>Cystobacterineae</taxon>
        <taxon>Anaeromyxobacteraceae</taxon>
        <taxon>Anaeromyxobacter</taxon>
    </lineage>
</organism>
<dbReference type="InterPro" id="IPR001478">
    <property type="entry name" value="PDZ"/>
</dbReference>
<keyword evidence="3" id="KW-0378">Hydrolase</keyword>
<protein>
    <recommendedName>
        <fullName evidence="5">PDZ domain-containing protein</fullName>
    </recommendedName>
</protein>
<evidence type="ECO:0000313" key="6">
    <source>
        <dbReference type="EMBL" id="BDG01784.1"/>
    </source>
</evidence>
<reference evidence="7" key="1">
    <citation type="journal article" date="2022" name="Int. J. Syst. Evol. Microbiol.">
        <title>Anaeromyxobacter oryzae sp. nov., Anaeromyxobacter diazotrophicus sp. nov. and Anaeromyxobacter paludicola sp. nov., isolated from paddy soils.</title>
        <authorList>
            <person name="Itoh H."/>
            <person name="Xu Z."/>
            <person name="Mise K."/>
            <person name="Masuda Y."/>
            <person name="Ushijima N."/>
            <person name="Hayakawa C."/>
            <person name="Shiratori Y."/>
            <person name="Senoo K."/>
        </authorList>
    </citation>
    <scope>NUCLEOTIDE SEQUENCE [LARGE SCALE GENOMIC DNA]</scope>
    <source>
        <strain evidence="7">Red232</strain>
    </source>
</reference>
<dbReference type="PANTHER" id="PTHR22939:SF129">
    <property type="entry name" value="SERINE PROTEASE HTRA2, MITOCHONDRIAL"/>
    <property type="match status" value="1"/>
</dbReference>
<sequence>MTHRSLAPCIAALTLAVPLAARAARPSADPAAAPASPAVLRALDGALEGVVAKVSPAVVQVAVTGYGPADDEGDGASVIVRQHAVGSGVIVDPSGFVVTNAHVVEGAQRVRVLLPQRDGGPGAHRVKRIHDARVVGIEPDLDLALLKIDATGLPTLVLGKRDVKPGQLVFAVGSPQGLASSVTMGVVSSVARQPLPDRPMLYIQTDAPINPGNSGGPLVDTEGNVVGINAFILTQGGGSEGLGFAIPAPVVQFVYESLRRYGHVHRTVIGVSAQEITAGLATALGLPQDYGVVVSDVAPEGPAALAGLQAGDVLVSMDERPVDTMPALSTALYLHPAGAPVGLVVRRGTATKTLSVKGREPPPPEERLAALADVSKSSVPRLGIVGVELDDRTRPLLPGLRDPTGVAVIARTLDSQLEVPLVPGDVIHAVNRTPVRSLAELRTAIQGLPDHGAAALRVERRGQLSWVEVDLD</sequence>
<dbReference type="Pfam" id="PF13180">
    <property type="entry name" value="PDZ_2"/>
    <property type="match status" value="1"/>
</dbReference>
<dbReference type="InterPro" id="IPR036034">
    <property type="entry name" value="PDZ_sf"/>
</dbReference>
<dbReference type="InterPro" id="IPR043504">
    <property type="entry name" value="Peptidase_S1_PA_chymotrypsin"/>
</dbReference>
<name>A0ABM7WQQ5_9BACT</name>
<dbReference type="RefSeq" id="WP_248358602.1">
    <property type="nucleotide sequence ID" value="NZ_AP025591.1"/>
</dbReference>
<evidence type="ECO:0000256" key="4">
    <source>
        <dbReference type="SAM" id="SignalP"/>
    </source>
</evidence>